<comment type="caution">
    <text evidence="5">The sequence shown here is derived from an EMBL/GenBank/DDBJ whole genome shotgun (WGS) entry which is preliminary data.</text>
</comment>
<dbReference type="RefSeq" id="WP_039380435.1">
    <property type="nucleotide sequence ID" value="NZ_CP083448.1"/>
</dbReference>
<feature type="transmembrane region" description="Helical" evidence="2">
    <location>
        <begin position="228"/>
        <end position="249"/>
    </location>
</feature>
<dbReference type="GeneID" id="84692476"/>
<dbReference type="Pfam" id="PF06812">
    <property type="entry name" value="ImpA_N"/>
    <property type="match status" value="1"/>
</dbReference>
<keyword evidence="2" id="KW-0472">Membrane</keyword>
<feature type="domain" description="ImpA N-terminal" evidence="3">
    <location>
        <begin position="13"/>
        <end position="108"/>
    </location>
</feature>
<evidence type="ECO:0000313" key="6">
    <source>
        <dbReference type="Proteomes" id="UP000809137"/>
    </source>
</evidence>
<accession>A0ABS1Z3B8</accession>
<dbReference type="InterPro" id="IPR010657">
    <property type="entry name" value="ImpA_N"/>
</dbReference>
<dbReference type="Proteomes" id="UP000809137">
    <property type="component" value="Unassembled WGS sequence"/>
</dbReference>
<feature type="region of interest" description="Disordered" evidence="1">
    <location>
        <begin position="171"/>
        <end position="220"/>
    </location>
</feature>
<sequence length="451" mass="49799">MTFSSQKPHVLMTGGDPRLHPEFICLQNEIKKLSHPARPDINWLQVMESCTRLFGQAGADLQSVCWFTLALSHLDGAKGLQEGLRVTEALMCSRWQTLWPHQPADRIAILRMHFQRLQFLLRTWPAEKPDTQIALKACATYLDLIEQHLAQAGLNAASGIRQLCDKVRTAAENAETSPGQSDMATARRSRPREPLSGPDPATATPPTFIIHPESEPEQTSSGRYIRPFIAGMAAMLVVVATGTGGWLYARQPGENTRMLSAAVPALPHSLTEEQRAGIRQDRRINAAEWINTIKTQSERLDAAGIGRTGSYGADVALLAGSIWPAEELTRRLLMDALARREAMTASPEAAGAWQQGMEKLSLLSEKLNALDEKRGRYLTVSELKSAIFSTQQAFSLHIPAEEWLRRYEDSASPAGEAQFKRAISELQARYDMIRLRRAAALRGSAAQESGS</sequence>
<gene>
    <name evidence="5" type="ORF">JJB79_05440</name>
</gene>
<proteinExistence type="predicted"/>
<feature type="compositionally biased region" description="Polar residues" evidence="1">
    <location>
        <begin position="174"/>
        <end position="183"/>
    </location>
</feature>
<keyword evidence="2" id="KW-0812">Transmembrane</keyword>
<organism evidence="5 6">
    <name type="scientific">Pantoea eucrina</name>
    <dbReference type="NCBI Taxonomy" id="472693"/>
    <lineage>
        <taxon>Bacteria</taxon>
        <taxon>Pseudomonadati</taxon>
        <taxon>Pseudomonadota</taxon>
        <taxon>Gammaproteobacteria</taxon>
        <taxon>Enterobacterales</taxon>
        <taxon>Erwiniaceae</taxon>
        <taxon>Pantoea</taxon>
    </lineage>
</organism>
<dbReference type="PANTHER" id="PTHR37024">
    <property type="entry name" value="TYPE VI SECRETION SYSTEM DUF2094 AND IMPA-RELATED DOMAIN PROTEIN"/>
    <property type="match status" value="1"/>
</dbReference>
<feature type="domain" description="ImpA C-terminal" evidence="4">
    <location>
        <begin position="296"/>
        <end position="429"/>
    </location>
</feature>
<dbReference type="InterPro" id="IPR021069">
    <property type="entry name" value="ImpA_C"/>
</dbReference>
<keyword evidence="6" id="KW-1185">Reference proteome</keyword>
<dbReference type="Pfam" id="PF12486">
    <property type="entry name" value="VasL"/>
    <property type="match status" value="1"/>
</dbReference>
<evidence type="ECO:0000256" key="2">
    <source>
        <dbReference type="SAM" id="Phobius"/>
    </source>
</evidence>
<reference evidence="5 6" key="1">
    <citation type="submission" date="2021-01" db="EMBL/GenBank/DDBJ databases">
        <title>Complete genome sequence of Pantoea eucrina OB49, a heavy metal tolerant bacterium with PGPR potential isolated from wheat in Algeria.</title>
        <authorList>
            <person name="Lekired A."/>
            <person name="Ouzari I.H."/>
        </authorList>
    </citation>
    <scope>NUCLEOTIDE SEQUENCE [LARGE SCALE GENOMIC DNA]</scope>
    <source>
        <strain evidence="5 6">OB49</strain>
    </source>
</reference>
<evidence type="ECO:0000259" key="4">
    <source>
        <dbReference type="Pfam" id="PF12486"/>
    </source>
</evidence>
<protein>
    <submittedName>
        <fullName evidence="5">Type VI secretion system ImpA family N-terminal domain-containing protein</fullName>
    </submittedName>
</protein>
<evidence type="ECO:0000313" key="5">
    <source>
        <dbReference type="EMBL" id="MBM0746863.1"/>
    </source>
</evidence>
<evidence type="ECO:0000259" key="3">
    <source>
        <dbReference type="Pfam" id="PF06812"/>
    </source>
</evidence>
<keyword evidence="2" id="KW-1133">Transmembrane helix</keyword>
<dbReference type="EMBL" id="JAFCXS010000002">
    <property type="protein sequence ID" value="MBM0746863.1"/>
    <property type="molecule type" value="Genomic_DNA"/>
</dbReference>
<dbReference type="PANTHER" id="PTHR37024:SF5">
    <property type="entry name" value="IMPA N-TERMINAL DOMAIN-CONTAINING PROTEIN"/>
    <property type="match status" value="1"/>
</dbReference>
<name>A0ABS1Z3B8_9GAMM</name>
<evidence type="ECO:0000256" key="1">
    <source>
        <dbReference type="SAM" id="MobiDB-lite"/>
    </source>
</evidence>